<reference evidence="1 2" key="1">
    <citation type="journal article" date="2021" name="Nat. Commun.">
        <title>Genetic determinants of endophytism in the Arabidopsis root mycobiome.</title>
        <authorList>
            <person name="Mesny F."/>
            <person name="Miyauchi S."/>
            <person name="Thiergart T."/>
            <person name="Pickel B."/>
            <person name="Atanasova L."/>
            <person name="Karlsson M."/>
            <person name="Huettel B."/>
            <person name="Barry K.W."/>
            <person name="Haridas S."/>
            <person name="Chen C."/>
            <person name="Bauer D."/>
            <person name="Andreopoulos W."/>
            <person name="Pangilinan J."/>
            <person name="LaButti K."/>
            <person name="Riley R."/>
            <person name="Lipzen A."/>
            <person name="Clum A."/>
            <person name="Drula E."/>
            <person name="Henrissat B."/>
            <person name="Kohler A."/>
            <person name="Grigoriev I.V."/>
            <person name="Martin F.M."/>
            <person name="Hacquard S."/>
        </authorList>
    </citation>
    <scope>NUCLEOTIDE SEQUENCE [LARGE SCALE GENOMIC DNA]</scope>
    <source>
        <strain evidence="1 2">MPI-SDFR-AT-0080</strain>
    </source>
</reference>
<proteinExistence type="predicted"/>
<accession>A0ABQ8GL45</accession>
<evidence type="ECO:0000313" key="2">
    <source>
        <dbReference type="Proteomes" id="UP000774617"/>
    </source>
</evidence>
<gene>
    <name evidence="1" type="ORF">B0J12DRAFT_736726</name>
</gene>
<comment type="caution">
    <text evidence="1">The sequence shown here is derived from an EMBL/GenBank/DDBJ whole genome shotgun (WGS) entry which is preliminary data.</text>
</comment>
<evidence type="ECO:0000313" key="1">
    <source>
        <dbReference type="EMBL" id="KAH7060375.1"/>
    </source>
</evidence>
<keyword evidence="2" id="KW-1185">Reference proteome</keyword>
<dbReference type="Proteomes" id="UP000774617">
    <property type="component" value="Unassembled WGS sequence"/>
</dbReference>
<sequence length="133" mass="14983">MPAESNSLGDWVTQLSLKLYCQPDDDVAIKAYEEQVDPSFIARINHSHFNYDQFKEVLKQSRSALTFTLSSSDILKWDDAEKKGGVVAQLIRSPSKDKVTGKETKATMLTLSTVKWVNGKRLLTEMTEVSINE</sequence>
<protein>
    <submittedName>
        <fullName evidence="1">Uncharacterized protein</fullName>
    </submittedName>
</protein>
<dbReference type="EMBL" id="JAGTJR010000005">
    <property type="protein sequence ID" value="KAH7060375.1"/>
    <property type="molecule type" value="Genomic_DNA"/>
</dbReference>
<organism evidence="1 2">
    <name type="scientific">Macrophomina phaseolina</name>
    <dbReference type="NCBI Taxonomy" id="35725"/>
    <lineage>
        <taxon>Eukaryota</taxon>
        <taxon>Fungi</taxon>
        <taxon>Dikarya</taxon>
        <taxon>Ascomycota</taxon>
        <taxon>Pezizomycotina</taxon>
        <taxon>Dothideomycetes</taxon>
        <taxon>Dothideomycetes incertae sedis</taxon>
        <taxon>Botryosphaeriales</taxon>
        <taxon>Botryosphaeriaceae</taxon>
        <taxon>Macrophomina</taxon>
    </lineage>
</organism>
<name>A0ABQ8GL45_9PEZI</name>